<feature type="domain" description="Copper amine oxidase-like N-terminal" evidence="3">
    <location>
        <begin position="27"/>
        <end position="89"/>
    </location>
</feature>
<proteinExistence type="predicted"/>
<feature type="signal peptide" evidence="2">
    <location>
        <begin position="1"/>
        <end position="27"/>
    </location>
</feature>
<dbReference type="InterPro" id="IPR012854">
    <property type="entry name" value="Cu_amine_oxidase-like_N"/>
</dbReference>
<evidence type="ECO:0000313" key="5">
    <source>
        <dbReference type="Proteomes" id="UP000483018"/>
    </source>
</evidence>
<keyword evidence="5" id="KW-1185">Reference proteome</keyword>
<keyword evidence="2" id="KW-0732">Signal</keyword>
<dbReference type="EMBL" id="WSLF01000003">
    <property type="protein sequence ID" value="KAE9635494.1"/>
    <property type="molecule type" value="Genomic_DNA"/>
</dbReference>
<dbReference type="Proteomes" id="UP000483018">
    <property type="component" value="Unassembled WGS sequence"/>
</dbReference>
<dbReference type="InterPro" id="IPR036582">
    <property type="entry name" value="Mao_N_sf"/>
</dbReference>
<accession>A0A7C8HFC4</accession>
<keyword evidence="1" id="KW-0175">Coiled coil</keyword>
<dbReference type="AlphaFoldDB" id="A0A7C8HFC4"/>
<comment type="caution">
    <text evidence="4">The sequence shown here is derived from an EMBL/GenBank/DDBJ whole genome shotgun (WGS) entry which is preliminary data.</text>
</comment>
<organism evidence="4 5">
    <name type="scientific">Defluviitalea raffinosedens</name>
    <dbReference type="NCBI Taxonomy" id="1450156"/>
    <lineage>
        <taxon>Bacteria</taxon>
        <taxon>Bacillati</taxon>
        <taxon>Bacillota</taxon>
        <taxon>Clostridia</taxon>
        <taxon>Lachnospirales</taxon>
        <taxon>Defluviitaleaceae</taxon>
        <taxon>Defluviitalea</taxon>
    </lineage>
</organism>
<dbReference type="SUPFAM" id="SSF55383">
    <property type="entry name" value="Copper amine oxidase, domain N"/>
    <property type="match status" value="1"/>
</dbReference>
<gene>
    <name evidence="4" type="ORF">GND95_04940</name>
</gene>
<dbReference type="Gene3D" id="3.30.457.10">
    <property type="entry name" value="Copper amine oxidase-like, N-terminal domain"/>
    <property type="match status" value="1"/>
</dbReference>
<sequence>MMVNNRKKRMVALATTAVLLSSSAIYAAPTTKTLKATFNGIRISYNGQIKTDEKEPFIVDNTTYVPLRMVAELVGKTVKWDAQNKQIIITDNGSSTTSNALYEQAQQQISTLTAQLAQKSLEIAQLKQEKTALEEQIKTLQNSKSSSKNKDLSDLEDQIIEDYEEYKNIEFDIQLSGNSSKISLKIKVDLDDYKRAWNKLTQKDIQNYIEDICDDIWDTYDSAKIEGYIYDTDSRDYLVEFKSDSKKKLKFTFDNVSDTLEDLEKDLYSYYKDYLSGIRLSSIELSGDRDDIVYEVRIDYSEYKDKWKALSDSEITRLMSKIYNEIEDEFRDADIEGYIYTKSNKDLMFKYYRSSSGSDRYDRYNP</sequence>
<evidence type="ECO:0000313" key="4">
    <source>
        <dbReference type="EMBL" id="KAE9635494.1"/>
    </source>
</evidence>
<dbReference type="Pfam" id="PF07833">
    <property type="entry name" value="Cu_amine_oxidN1"/>
    <property type="match status" value="1"/>
</dbReference>
<reference evidence="4 5" key="1">
    <citation type="submission" date="2019-12" db="EMBL/GenBank/DDBJ databases">
        <title>Defluviitalea raffinosedens, isolated from a biogas fermenter, genome sequencing and characterization.</title>
        <authorList>
            <person name="Rettenmaier R."/>
            <person name="Schneider M."/>
            <person name="Neuhaus K."/>
            <person name="Liebl W."/>
            <person name="Zverlov V."/>
        </authorList>
    </citation>
    <scope>NUCLEOTIDE SEQUENCE [LARGE SCALE GENOMIC DNA]</scope>
    <source>
        <strain evidence="4 5">249c-K6</strain>
    </source>
</reference>
<protein>
    <recommendedName>
        <fullName evidence="3">Copper amine oxidase-like N-terminal domain-containing protein</fullName>
    </recommendedName>
</protein>
<evidence type="ECO:0000259" key="3">
    <source>
        <dbReference type="Pfam" id="PF07833"/>
    </source>
</evidence>
<evidence type="ECO:0000256" key="2">
    <source>
        <dbReference type="SAM" id="SignalP"/>
    </source>
</evidence>
<feature type="chain" id="PRO_5028873626" description="Copper amine oxidase-like N-terminal domain-containing protein" evidence="2">
    <location>
        <begin position="28"/>
        <end position="366"/>
    </location>
</feature>
<feature type="coiled-coil region" evidence="1">
    <location>
        <begin position="102"/>
        <end position="150"/>
    </location>
</feature>
<name>A0A7C8HFC4_9FIRM</name>
<evidence type="ECO:0000256" key="1">
    <source>
        <dbReference type="SAM" id="Coils"/>
    </source>
</evidence>